<evidence type="ECO:0000313" key="1">
    <source>
        <dbReference type="EMBL" id="CAJ1371435.1"/>
    </source>
</evidence>
<protein>
    <submittedName>
        <fullName evidence="1">Uncharacterized protein</fullName>
    </submittedName>
</protein>
<evidence type="ECO:0000313" key="2">
    <source>
        <dbReference type="Proteomes" id="UP001178507"/>
    </source>
</evidence>
<dbReference type="EMBL" id="CAUJNA010000077">
    <property type="protein sequence ID" value="CAJ1371435.1"/>
    <property type="molecule type" value="Genomic_DNA"/>
</dbReference>
<reference evidence="1" key="1">
    <citation type="submission" date="2023-08" db="EMBL/GenBank/DDBJ databases">
        <authorList>
            <person name="Chen Y."/>
            <person name="Shah S."/>
            <person name="Dougan E. K."/>
            <person name="Thang M."/>
            <person name="Chan C."/>
        </authorList>
    </citation>
    <scope>NUCLEOTIDE SEQUENCE</scope>
</reference>
<keyword evidence="2" id="KW-1185">Reference proteome</keyword>
<organism evidence="1 2">
    <name type="scientific">Effrenium voratum</name>
    <dbReference type="NCBI Taxonomy" id="2562239"/>
    <lineage>
        <taxon>Eukaryota</taxon>
        <taxon>Sar</taxon>
        <taxon>Alveolata</taxon>
        <taxon>Dinophyceae</taxon>
        <taxon>Suessiales</taxon>
        <taxon>Symbiodiniaceae</taxon>
        <taxon>Effrenium</taxon>
    </lineage>
</organism>
<sequence>MASIHCLRVVVCSARCICQGGMKCIVGVPWSPEEFIEKARKCLHPKLLTSGLPPELDQVINKNASLCGKSLSMERTATMRKWLGWALECVEAEDKLKNEMSAPRRNILKSKRLCLFERLLGDVGHEDVNIAREMAEGFKLLGSVPKSNFFQKKRRYATMAVSELKRLAPLTRRGIYNSTVSCGDPATRPFTLSRKMNWPRAGSAGPMISRICQRQLH</sequence>
<comment type="caution">
    <text evidence="1">The sequence shown here is derived from an EMBL/GenBank/DDBJ whole genome shotgun (WGS) entry which is preliminary data.</text>
</comment>
<name>A0AA36HLL8_9DINO</name>
<dbReference type="Proteomes" id="UP001178507">
    <property type="component" value="Unassembled WGS sequence"/>
</dbReference>
<dbReference type="AlphaFoldDB" id="A0AA36HLL8"/>
<accession>A0AA36HLL8</accession>
<proteinExistence type="predicted"/>
<gene>
    <name evidence="1" type="ORF">EVOR1521_LOCUS1740</name>
</gene>